<dbReference type="Pfam" id="PF06803">
    <property type="entry name" value="DUF1232"/>
    <property type="match status" value="1"/>
</dbReference>
<keyword evidence="2" id="KW-0812">Transmembrane</keyword>
<name>A0AA96WLB7_9CYAN</name>
<evidence type="ECO:0000256" key="3">
    <source>
        <dbReference type="ARBA" id="ARBA00022989"/>
    </source>
</evidence>
<sequence>MVNPTEPSETGYSEPDFWRKLNQFAILAGRNVVEKALTLYYAAQRPETPLWAKMVIYSSLAYFVLPTDALPDFMPFVGYTDDLGTIASALVTVAMSITPEVKATARQQVQAWFGDETVSSEHPQSGDTMREIPIE</sequence>
<accession>A0AA96WLB7</accession>
<protein>
    <submittedName>
        <fullName evidence="7">DUF1232 domain-containing protein</fullName>
    </submittedName>
</protein>
<evidence type="ECO:0000259" key="6">
    <source>
        <dbReference type="Pfam" id="PF06803"/>
    </source>
</evidence>
<evidence type="ECO:0000313" key="7">
    <source>
        <dbReference type="EMBL" id="WNZ24351.1"/>
    </source>
</evidence>
<feature type="domain" description="DUF1232" evidence="6">
    <location>
        <begin position="52"/>
        <end position="86"/>
    </location>
</feature>
<evidence type="ECO:0000256" key="1">
    <source>
        <dbReference type="ARBA" id="ARBA00004127"/>
    </source>
</evidence>
<dbReference type="AlphaFoldDB" id="A0AA96WLB7"/>
<dbReference type="InterPro" id="IPR010652">
    <property type="entry name" value="DUF1232"/>
</dbReference>
<gene>
    <name evidence="7" type="ORF">HJG54_16805</name>
</gene>
<evidence type="ECO:0000256" key="5">
    <source>
        <dbReference type="SAM" id="MobiDB-lite"/>
    </source>
</evidence>
<dbReference type="EMBL" id="CP053586">
    <property type="protein sequence ID" value="WNZ24351.1"/>
    <property type="molecule type" value="Genomic_DNA"/>
</dbReference>
<dbReference type="RefSeq" id="WP_316430117.1">
    <property type="nucleotide sequence ID" value="NZ_CP053586.1"/>
</dbReference>
<keyword evidence="3" id="KW-1133">Transmembrane helix</keyword>
<reference evidence="7" key="1">
    <citation type="submission" date="2020-05" db="EMBL/GenBank/DDBJ databases">
        <authorList>
            <person name="Zhu T."/>
            <person name="Keshari N."/>
            <person name="Lu X."/>
        </authorList>
    </citation>
    <scope>NUCLEOTIDE SEQUENCE</scope>
    <source>
        <strain evidence="7">NK1-12</strain>
    </source>
</reference>
<organism evidence="7">
    <name type="scientific">Leptolyngbya sp. NK1-12</name>
    <dbReference type="NCBI Taxonomy" id="2547451"/>
    <lineage>
        <taxon>Bacteria</taxon>
        <taxon>Bacillati</taxon>
        <taxon>Cyanobacteriota</taxon>
        <taxon>Cyanophyceae</taxon>
        <taxon>Leptolyngbyales</taxon>
        <taxon>Leptolyngbyaceae</taxon>
        <taxon>Leptolyngbya group</taxon>
        <taxon>Leptolyngbya</taxon>
    </lineage>
</organism>
<comment type="subcellular location">
    <subcellularLocation>
        <location evidence="1">Endomembrane system</location>
        <topology evidence="1">Multi-pass membrane protein</topology>
    </subcellularLocation>
</comment>
<evidence type="ECO:0000256" key="4">
    <source>
        <dbReference type="ARBA" id="ARBA00023136"/>
    </source>
</evidence>
<keyword evidence="4" id="KW-0472">Membrane</keyword>
<evidence type="ECO:0000256" key="2">
    <source>
        <dbReference type="ARBA" id="ARBA00022692"/>
    </source>
</evidence>
<feature type="region of interest" description="Disordered" evidence="5">
    <location>
        <begin position="116"/>
        <end position="135"/>
    </location>
</feature>
<dbReference type="GO" id="GO:0012505">
    <property type="term" value="C:endomembrane system"/>
    <property type="evidence" value="ECO:0007669"/>
    <property type="project" value="UniProtKB-SubCell"/>
</dbReference>
<proteinExistence type="predicted"/>